<dbReference type="EMBL" id="VSRR010046221">
    <property type="protein sequence ID" value="MPC77588.1"/>
    <property type="molecule type" value="Genomic_DNA"/>
</dbReference>
<dbReference type="Proteomes" id="UP000324222">
    <property type="component" value="Unassembled WGS sequence"/>
</dbReference>
<dbReference type="Gene3D" id="3.40.50.2300">
    <property type="match status" value="2"/>
</dbReference>
<evidence type="ECO:0000313" key="2">
    <source>
        <dbReference type="Proteomes" id="UP000324222"/>
    </source>
</evidence>
<reference evidence="1 2" key="1">
    <citation type="submission" date="2019-05" db="EMBL/GenBank/DDBJ databases">
        <title>Another draft genome of Portunus trituberculatus and its Hox gene families provides insights of decapod evolution.</title>
        <authorList>
            <person name="Jeong J.-H."/>
            <person name="Song I."/>
            <person name="Kim S."/>
            <person name="Choi T."/>
            <person name="Kim D."/>
            <person name="Ryu S."/>
            <person name="Kim W."/>
        </authorList>
    </citation>
    <scope>NUCLEOTIDE SEQUENCE [LARGE SCALE GENOMIC DNA]</scope>
    <source>
        <tissue evidence="1">Muscle</tissue>
    </source>
</reference>
<keyword evidence="2" id="KW-1185">Reference proteome</keyword>
<comment type="caution">
    <text evidence="1">The sequence shown here is derived from an EMBL/GenBank/DDBJ whole genome shotgun (WGS) entry which is preliminary data.</text>
</comment>
<protein>
    <submittedName>
        <fullName evidence="1">Uncharacterized protein</fullName>
    </submittedName>
</protein>
<dbReference type="AlphaFoldDB" id="A0A5B7I9N2"/>
<gene>
    <name evidence="1" type="ORF">E2C01_072045</name>
</gene>
<name>A0A5B7I9N2_PORTR</name>
<evidence type="ECO:0000313" key="1">
    <source>
        <dbReference type="EMBL" id="MPC77588.1"/>
    </source>
</evidence>
<proteinExistence type="predicted"/>
<organism evidence="1 2">
    <name type="scientific">Portunus trituberculatus</name>
    <name type="common">Swimming crab</name>
    <name type="synonym">Neptunus trituberculatus</name>
    <dbReference type="NCBI Taxonomy" id="210409"/>
    <lineage>
        <taxon>Eukaryota</taxon>
        <taxon>Metazoa</taxon>
        <taxon>Ecdysozoa</taxon>
        <taxon>Arthropoda</taxon>
        <taxon>Crustacea</taxon>
        <taxon>Multicrustacea</taxon>
        <taxon>Malacostraca</taxon>
        <taxon>Eumalacostraca</taxon>
        <taxon>Eucarida</taxon>
        <taxon>Decapoda</taxon>
        <taxon>Pleocyemata</taxon>
        <taxon>Brachyura</taxon>
        <taxon>Eubrachyura</taxon>
        <taxon>Portunoidea</taxon>
        <taxon>Portunidae</taxon>
        <taxon>Portuninae</taxon>
        <taxon>Portunus</taxon>
    </lineage>
</organism>
<accession>A0A5B7I9N2</accession>
<sequence length="35" mass="3973">MEGLTGNISFTDEGKRRDYSVDVVEMTYNSETIKS</sequence>